<organism evidence="2 3">
    <name type="scientific">Metschnikowia bicuspidata var. bicuspidata NRRL YB-4993</name>
    <dbReference type="NCBI Taxonomy" id="869754"/>
    <lineage>
        <taxon>Eukaryota</taxon>
        <taxon>Fungi</taxon>
        <taxon>Dikarya</taxon>
        <taxon>Ascomycota</taxon>
        <taxon>Saccharomycotina</taxon>
        <taxon>Pichiomycetes</taxon>
        <taxon>Metschnikowiaceae</taxon>
        <taxon>Metschnikowia</taxon>
    </lineage>
</organism>
<accession>A0A1A0HFP5</accession>
<comment type="caution">
    <text evidence="2">The sequence shown here is derived from an EMBL/GenBank/DDBJ whole genome shotgun (WGS) entry which is preliminary data.</text>
</comment>
<reference evidence="2 3" key="1">
    <citation type="submission" date="2016-05" db="EMBL/GenBank/DDBJ databases">
        <title>Comparative genomics of biotechnologically important yeasts.</title>
        <authorList>
            <consortium name="DOE Joint Genome Institute"/>
            <person name="Riley R."/>
            <person name="Haridas S."/>
            <person name="Wolfe K.H."/>
            <person name="Lopes M.R."/>
            <person name="Hittinger C.T."/>
            <person name="Goker M."/>
            <person name="Salamov A."/>
            <person name="Wisecaver J."/>
            <person name="Long T.M."/>
            <person name="Aerts A.L."/>
            <person name="Barry K."/>
            <person name="Choi C."/>
            <person name="Clum A."/>
            <person name="Coughlan A.Y."/>
            <person name="Deshpande S."/>
            <person name="Douglass A.P."/>
            <person name="Hanson S.J."/>
            <person name="Klenk H.-P."/>
            <person name="LaButti K."/>
            <person name="Lapidus A."/>
            <person name="Lindquist E."/>
            <person name="Lipzen A."/>
            <person name="Meier-kolthoff J.P."/>
            <person name="Ohm R.A."/>
            <person name="Otillar R.P."/>
            <person name="Pangilinan J."/>
            <person name="Peng Y."/>
            <person name="Rokas A."/>
            <person name="Rosa C.A."/>
            <person name="Scheuner C."/>
            <person name="Sibirny A.A."/>
            <person name="Slot J.C."/>
            <person name="Stielow J.B."/>
            <person name="Sun H."/>
            <person name="Kurtzman C.P."/>
            <person name="Blackwell M."/>
            <person name="Grigoriev I.V."/>
            <person name="Jeffries T.W."/>
        </authorList>
    </citation>
    <scope>NUCLEOTIDE SEQUENCE [LARGE SCALE GENOMIC DNA]</scope>
    <source>
        <strain evidence="2 3">NRRL YB-4993</strain>
    </source>
</reference>
<dbReference type="STRING" id="869754.A0A1A0HFP5"/>
<name>A0A1A0HFP5_9ASCO</name>
<dbReference type="Proteomes" id="UP000092555">
    <property type="component" value="Unassembled WGS sequence"/>
</dbReference>
<evidence type="ECO:0000313" key="3">
    <source>
        <dbReference type="Proteomes" id="UP000092555"/>
    </source>
</evidence>
<dbReference type="AlphaFoldDB" id="A0A1A0HFP5"/>
<feature type="compositionally biased region" description="Basic and acidic residues" evidence="1">
    <location>
        <begin position="55"/>
        <end position="76"/>
    </location>
</feature>
<dbReference type="GeneID" id="30029636"/>
<dbReference type="RefSeq" id="XP_018713159.1">
    <property type="nucleotide sequence ID" value="XM_018856660.1"/>
</dbReference>
<feature type="region of interest" description="Disordered" evidence="1">
    <location>
        <begin position="50"/>
        <end position="76"/>
    </location>
</feature>
<sequence length="76" mass="8330">MDFGNLINKGKEALAGEDGKIDYSGMQKDAQEAYKTFSTTEGSYTDKASAAYSEYQKDHASQKSSDETKSDSTEKN</sequence>
<evidence type="ECO:0000256" key="1">
    <source>
        <dbReference type="SAM" id="MobiDB-lite"/>
    </source>
</evidence>
<evidence type="ECO:0000313" key="2">
    <source>
        <dbReference type="EMBL" id="OBA22678.1"/>
    </source>
</evidence>
<keyword evidence="3" id="KW-1185">Reference proteome</keyword>
<protein>
    <submittedName>
        <fullName evidence="2">Uncharacterized protein</fullName>
    </submittedName>
</protein>
<dbReference type="EMBL" id="LXTC01000001">
    <property type="protein sequence ID" value="OBA22678.1"/>
    <property type="molecule type" value="Genomic_DNA"/>
</dbReference>
<dbReference type="OrthoDB" id="4092564at2759"/>
<proteinExistence type="predicted"/>
<gene>
    <name evidence="2" type="ORF">METBIDRAFT_35846</name>
</gene>